<dbReference type="GO" id="GO:0008360">
    <property type="term" value="P:regulation of cell shape"/>
    <property type="evidence" value="ECO:0007669"/>
    <property type="project" value="UniProtKB-KW"/>
</dbReference>
<dbReference type="InterPro" id="IPR037167">
    <property type="entry name" value="Peptidase_S11_C_sf"/>
</dbReference>
<keyword evidence="11" id="KW-0961">Cell wall biogenesis/degradation</keyword>
<dbReference type="SUPFAM" id="SSF56601">
    <property type="entry name" value="beta-lactamase/transpeptidase-like"/>
    <property type="match status" value="1"/>
</dbReference>
<comment type="function">
    <text evidence="1">Removes C-terminal D-alanyl residues from sugar-peptide cell wall precursors.</text>
</comment>
<evidence type="ECO:0000313" key="17">
    <source>
        <dbReference type="EMBL" id="CCD29972.1"/>
    </source>
</evidence>
<name>G2JB20_9BURK</name>
<dbReference type="InterPro" id="IPR018044">
    <property type="entry name" value="Peptidase_S11"/>
</dbReference>
<evidence type="ECO:0000259" key="16">
    <source>
        <dbReference type="SMART" id="SM00936"/>
    </source>
</evidence>
<dbReference type="eggNOG" id="COG1686">
    <property type="taxonomic scope" value="Bacteria"/>
</dbReference>
<evidence type="ECO:0000256" key="6">
    <source>
        <dbReference type="ARBA" id="ARBA00022670"/>
    </source>
</evidence>
<comment type="similarity">
    <text evidence="3 15">Belongs to the peptidase S11 family.</text>
</comment>
<evidence type="ECO:0000256" key="3">
    <source>
        <dbReference type="ARBA" id="ARBA00007164"/>
    </source>
</evidence>
<keyword evidence="5 17" id="KW-0121">Carboxypeptidase</keyword>
<dbReference type="UniPathway" id="UPA00219"/>
<evidence type="ECO:0000256" key="1">
    <source>
        <dbReference type="ARBA" id="ARBA00003217"/>
    </source>
</evidence>
<evidence type="ECO:0000256" key="14">
    <source>
        <dbReference type="PIRSR" id="PIRSR618044-2"/>
    </source>
</evidence>
<dbReference type="Proteomes" id="UP000054051">
    <property type="component" value="Unassembled WGS sequence"/>
</dbReference>
<dbReference type="Pfam" id="PF07943">
    <property type="entry name" value="PBP5_C"/>
    <property type="match status" value="1"/>
</dbReference>
<keyword evidence="9" id="KW-0133">Cell shape</keyword>
<evidence type="ECO:0000256" key="4">
    <source>
        <dbReference type="ARBA" id="ARBA00012448"/>
    </source>
</evidence>
<dbReference type="PRINTS" id="PR00725">
    <property type="entry name" value="DADACBPTASE1"/>
</dbReference>
<evidence type="ECO:0000256" key="11">
    <source>
        <dbReference type="ARBA" id="ARBA00023316"/>
    </source>
</evidence>
<dbReference type="InterPro" id="IPR012907">
    <property type="entry name" value="Peptidase_S11_C"/>
</dbReference>
<evidence type="ECO:0000256" key="9">
    <source>
        <dbReference type="ARBA" id="ARBA00022960"/>
    </source>
</evidence>
<evidence type="ECO:0000256" key="7">
    <source>
        <dbReference type="ARBA" id="ARBA00022729"/>
    </source>
</evidence>
<evidence type="ECO:0000256" key="12">
    <source>
        <dbReference type="ARBA" id="ARBA00034000"/>
    </source>
</evidence>
<accession>G2JB20</accession>
<dbReference type="STRING" id="1070319.CAGGBEG34_340018"/>
<feature type="active site" evidence="13">
    <location>
        <position position="148"/>
    </location>
</feature>
<dbReference type="PANTHER" id="PTHR21581:SF6">
    <property type="entry name" value="TRAFFICKING PROTEIN PARTICLE COMPLEX SUBUNIT 12"/>
    <property type="match status" value="1"/>
</dbReference>
<protein>
    <recommendedName>
        <fullName evidence="4">serine-type D-Ala-D-Ala carboxypeptidase</fullName>
        <ecNumber evidence="4">3.4.16.4</ecNumber>
    </recommendedName>
</protein>
<keyword evidence="7" id="KW-0732">Signal</keyword>
<keyword evidence="8 17" id="KW-0378">Hydrolase</keyword>
<dbReference type="GO" id="GO:0009002">
    <property type="term" value="F:serine-type D-Ala-D-Ala carboxypeptidase activity"/>
    <property type="evidence" value="ECO:0007669"/>
    <property type="project" value="UniProtKB-EC"/>
</dbReference>
<sequence length="419" mass="46481">MRGRIHRAARGGTCSARIDPHTVFALAPWAISLKNALVAAPLVFFSAARAQLPPPAVLAPSWVLVDASSHQILASAHSEQRVEPASLTKLMTSYLVFQALKDKRISMEQTVVPGESIRRVGRDESRMFLEADKAVSVHDLVYGMIVQSGNDAAIALAELLGGSEANFVAMMNRAARRLGMTHTHYADVNGMPDPQHYTSARDVAILSARLMQDFPEYYSIFSIKEYTYNKIRQPNRNRLLWLDPSVDGLKTGHTQSAGYSLAVSARRPLPAMPEVERRLVSVVVSERRERDRVQDSLKLLNYGYQAYEMIRLYAREQAVDTPRIYKGAASAVKIGVLADRMVTVPRGESNNIKLALILNQPLIAPVSRGQKAGIVKVMVDGKQITRFPVVVLEDISQAGLFGRLLDSVRFMFQQKSKKN</sequence>
<dbReference type="EC" id="3.4.16.4" evidence="4"/>
<evidence type="ECO:0000256" key="8">
    <source>
        <dbReference type="ARBA" id="ARBA00022801"/>
    </source>
</evidence>
<organism evidence="17 18">
    <name type="scientific">Candidatus Glomeribacter gigasporarum BEG34</name>
    <dbReference type="NCBI Taxonomy" id="1070319"/>
    <lineage>
        <taxon>Bacteria</taxon>
        <taxon>Pseudomonadati</taxon>
        <taxon>Pseudomonadota</taxon>
        <taxon>Betaproteobacteria</taxon>
        <taxon>Burkholderiales</taxon>
        <taxon>Burkholderiaceae</taxon>
        <taxon>Candidatus Glomeribacter</taxon>
    </lineage>
</organism>
<reference evidence="17 18" key="1">
    <citation type="submission" date="2011-08" db="EMBL/GenBank/DDBJ databases">
        <title>The genome of the obligate endobacterium of an arbuscular mycorrhizal fungus reveals an interphylum network of nutritional interactions.</title>
        <authorList>
            <person name="Ghignone S."/>
            <person name="Salvioli A."/>
            <person name="Anca I."/>
            <person name="Lumini E."/>
            <person name="Ortu G."/>
            <person name="Petiti L."/>
            <person name="Cruveiller S."/>
            <person name="Bianciotto V."/>
            <person name="Piffanelli P."/>
            <person name="Lanfranco L."/>
            <person name="Bonfante P."/>
        </authorList>
    </citation>
    <scope>NUCLEOTIDE SEQUENCE [LARGE SCALE GENOMIC DNA]</scope>
    <source>
        <strain evidence="17 18">BEG34</strain>
    </source>
</reference>
<dbReference type="Pfam" id="PF00768">
    <property type="entry name" value="Peptidase_S11"/>
    <property type="match status" value="1"/>
</dbReference>
<feature type="binding site" evidence="14">
    <location>
        <position position="250"/>
    </location>
    <ligand>
        <name>substrate</name>
    </ligand>
</feature>
<evidence type="ECO:0000256" key="5">
    <source>
        <dbReference type="ARBA" id="ARBA00022645"/>
    </source>
</evidence>
<dbReference type="GO" id="GO:0006508">
    <property type="term" value="P:proteolysis"/>
    <property type="evidence" value="ECO:0007669"/>
    <property type="project" value="UniProtKB-KW"/>
</dbReference>
<dbReference type="EMBL" id="CAFB01000052">
    <property type="protein sequence ID" value="CCD29972.1"/>
    <property type="molecule type" value="Genomic_DNA"/>
</dbReference>
<dbReference type="InterPro" id="IPR015956">
    <property type="entry name" value="Peniciliin-bd_prot_C_sf"/>
</dbReference>
<comment type="catalytic activity">
    <reaction evidence="12">
        <text>Preferential cleavage: (Ac)2-L-Lys-D-Ala-|-D-Ala. Also transpeptidation of peptidyl-alanyl moieties that are N-acyl substituents of D-alanine.</text>
        <dbReference type="EC" id="3.4.16.4"/>
    </reaction>
</comment>
<dbReference type="Gene3D" id="2.60.410.10">
    <property type="entry name" value="D-Ala-D-Ala carboxypeptidase, C-terminal domain"/>
    <property type="match status" value="1"/>
</dbReference>
<evidence type="ECO:0000256" key="15">
    <source>
        <dbReference type="RuleBase" id="RU004016"/>
    </source>
</evidence>
<dbReference type="GO" id="GO:0071555">
    <property type="term" value="P:cell wall organization"/>
    <property type="evidence" value="ECO:0007669"/>
    <property type="project" value="UniProtKB-KW"/>
</dbReference>
<evidence type="ECO:0000256" key="13">
    <source>
        <dbReference type="PIRSR" id="PIRSR618044-1"/>
    </source>
</evidence>
<evidence type="ECO:0000256" key="10">
    <source>
        <dbReference type="ARBA" id="ARBA00022984"/>
    </source>
</evidence>
<dbReference type="InterPro" id="IPR012338">
    <property type="entry name" value="Beta-lactam/transpept-like"/>
</dbReference>
<evidence type="ECO:0000256" key="2">
    <source>
        <dbReference type="ARBA" id="ARBA00004752"/>
    </source>
</evidence>
<feature type="domain" description="Peptidase S11 D-Ala-D-Ala carboxypeptidase A C-terminal" evidence="16">
    <location>
        <begin position="307"/>
        <end position="397"/>
    </location>
</feature>
<dbReference type="SUPFAM" id="SSF69189">
    <property type="entry name" value="Penicillin-binding protein associated domain"/>
    <property type="match status" value="1"/>
</dbReference>
<feature type="active site" description="Acyl-ester intermediate" evidence="13">
    <location>
        <position position="86"/>
    </location>
</feature>
<keyword evidence="10" id="KW-0573">Peptidoglycan synthesis</keyword>
<gene>
    <name evidence="17" type="ORF">CAGGBEG34_340018</name>
</gene>
<feature type="active site" description="Proton acceptor" evidence="13">
    <location>
        <position position="89"/>
    </location>
</feature>
<keyword evidence="6" id="KW-0645">Protease</keyword>
<dbReference type="Gene3D" id="3.40.710.10">
    <property type="entry name" value="DD-peptidase/beta-lactamase superfamily"/>
    <property type="match status" value="1"/>
</dbReference>
<dbReference type="GO" id="GO:0009252">
    <property type="term" value="P:peptidoglycan biosynthetic process"/>
    <property type="evidence" value="ECO:0007669"/>
    <property type="project" value="UniProtKB-UniPathway"/>
</dbReference>
<keyword evidence="18" id="KW-1185">Reference proteome</keyword>
<comment type="pathway">
    <text evidence="2">Cell wall biogenesis; peptidoglycan biosynthesis.</text>
</comment>
<comment type="caution">
    <text evidence="17">The sequence shown here is derived from an EMBL/GenBank/DDBJ whole genome shotgun (WGS) entry which is preliminary data.</text>
</comment>
<proteinExistence type="inferred from homology"/>
<dbReference type="PANTHER" id="PTHR21581">
    <property type="entry name" value="D-ALANYL-D-ALANINE CARBOXYPEPTIDASE"/>
    <property type="match status" value="1"/>
</dbReference>
<dbReference type="AlphaFoldDB" id="G2JB20"/>
<dbReference type="SMART" id="SM00936">
    <property type="entry name" value="PBP5_C"/>
    <property type="match status" value="1"/>
</dbReference>
<dbReference type="InterPro" id="IPR001967">
    <property type="entry name" value="Peptidase_S11_N"/>
</dbReference>
<evidence type="ECO:0000313" key="18">
    <source>
        <dbReference type="Proteomes" id="UP000054051"/>
    </source>
</evidence>